<organism evidence="2 3">
    <name type="scientific">Vitrella brassicaformis (strain CCMP3155)</name>
    <dbReference type="NCBI Taxonomy" id="1169540"/>
    <lineage>
        <taxon>Eukaryota</taxon>
        <taxon>Sar</taxon>
        <taxon>Alveolata</taxon>
        <taxon>Colpodellida</taxon>
        <taxon>Vitrellaceae</taxon>
        <taxon>Vitrella</taxon>
    </lineage>
</organism>
<feature type="compositionally biased region" description="Low complexity" evidence="1">
    <location>
        <begin position="82"/>
        <end position="92"/>
    </location>
</feature>
<evidence type="ECO:0000313" key="2">
    <source>
        <dbReference type="EMBL" id="CEL99366.1"/>
    </source>
</evidence>
<dbReference type="EMBL" id="CDMY01000279">
    <property type="protein sequence ID" value="CEL99366.1"/>
    <property type="molecule type" value="Genomic_DNA"/>
</dbReference>
<dbReference type="InParanoid" id="A0A0G4EPH6"/>
<dbReference type="AlphaFoldDB" id="A0A0G4EPH6"/>
<gene>
    <name evidence="2" type="ORF">Vbra_2987</name>
</gene>
<evidence type="ECO:0000313" key="3">
    <source>
        <dbReference type="Proteomes" id="UP000041254"/>
    </source>
</evidence>
<proteinExistence type="predicted"/>
<dbReference type="Proteomes" id="UP000041254">
    <property type="component" value="Unassembled WGS sequence"/>
</dbReference>
<accession>A0A0G4EPH6</accession>
<keyword evidence="3" id="KW-1185">Reference proteome</keyword>
<dbReference type="PROSITE" id="PS51257">
    <property type="entry name" value="PROKAR_LIPOPROTEIN"/>
    <property type="match status" value="1"/>
</dbReference>
<feature type="region of interest" description="Disordered" evidence="1">
    <location>
        <begin position="53"/>
        <end position="109"/>
    </location>
</feature>
<dbReference type="VEuPathDB" id="CryptoDB:Vbra_2987"/>
<evidence type="ECO:0000256" key="1">
    <source>
        <dbReference type="SAM" id="MobiDB-lite"/>
    </source>
</evidence>
<name>A0A0G4EPH6_VITBC</name>
<sequence>MGNAADRMEVLRDVQQMADGVVSGVMSLVSSCSCANIALDVGEEFRPLRVPPNTCTLPPPSNAGRFPDFQSRPVSQRDLNKTNNTTSTTAATLQGPSGGPPFPPSLPPAHAAEERTVMYTPRAGTGTLSNAGDFSTPMAHREAIDLENAHLWTPNRTVKVLEKMSA</sequence>
<feature type="compositionally biased region" description="Pro residues" evidence="1">
    <location>
        <begin position="98"/>
        <end position="107"/>
    </location>
</feature>
<protein>
    <submittedName>
        <fullName evidence="2">Uncharacterized protein</fullName>
    </submittedName>
</protein>
<reference evidence="2 3" key="1">
    <citation type="submission" date="2014-11" db="EMBL/GenBank/DDBJ databases">
        <authorList>
            <person name="Zhu J."/>
            <person name="Qi W."/>
            <person name="Song R."/>
        </authorList>
    </citation>
    <scope>NUCLEOTIDE SEQUENCE [LARGE SCALE GENOMIC DNA]</scope>
</reference>